<protein>
    <submittedName>
        <fullName evidence="6">U32 family peptidase</fullName>
    </submittedName>
</protein>
<keyword evidence="2" id="KW-0378">Hydrolase</keyword>
<accession>A0A5N5RG97</accession>
<evidence type="ECO:0000256" key="3">
    <source>
        <dbReference type="ARBA" id="ARBA00038374"/>
    </source>
</evidence>
<dbReference type="PANTHER" id="PTHR30217">
    <property type="entry name" value="PEPTIDASE U32 FAMILY"/>
    <property type="match status" value="1"/>
</dbReference>
<dbReference type="Gene3D" id="2.40.30.10">
    <property type="entry name" value="Translation factors"/>
    <property type="match status" value="1"/>
</dbReference>
<keyword evidence="7" id="KW-1185">Reference proteome</keyword>
<comment type="caution">
    <text evidence="6">The sequence shown here is derived from an EMBL/GenBank/DDBJ whole genome shotgun (WGS) entry which is preliminary data.</text>
</comment>
<organism evidence="6 7">
    <name type="scientific">Bifidobacterium jacchi</name>
    <dbReference type="NCBI Taxonomy" id="2490545"/>
    <lineage>
        <taxon>Bacteria</taxon>
        <taxon>Bacillati</taxon>
        <taxon>Actinomycetota</taxon>
        <taxon>Actinomycetes</taxon>
        <taxon>Bifidobacteriales</taxon>
        <taxon>Bifidobacteriaceae</taxon>
        <taxon>Bifidobacterium</taxon>
    </lineage>
</organism>
<sequence length="627" mass="67772">METLVSAPTSAPQSSATQPAPQSPASQPALQPTLPPSGLPRRRKPEVLAPAGNLRGLKTAVDFGADAVYCGGKAFGMRSAPKNLSLEDFEEGARYAHERGARVYVTLNVLPRNSEVEAMREYIGQLKDTGIDAMIVTDIGVMMMAHQIAPDIELHVSTQAGVTNYGAAQALYEFGARRVVLAREMDLQAVRDIRARIPDDMDIECFVHGAMCMAFSGRCLFSNYLTGRDGNHGECAQPCRWKYSIVEEKRPGQYYPIEQTAEGAYLFNSQDMCMLDHLDDLIDSGATSLKIEGRSKSAYYIAAMTNAYKIAVNEYMVQRGFESASGETLRPFTDRVIREGDPDWSLIVDDAAALPADAIERNADKAFAGVPGGDMGLEFAGGESDASESQTPESQTQPQTTAAATASSAAGTAAATADAATTSPNAASTAAATAASTAAKPTIDAAARAAGGTQLDELSYKARSARRKSNTAPEVLPEGWHHARVRPATHVSLPDWLLEEPDKVAHRDYSTGFYYPEHKVSQNTDRSAYFRAWMVVGEVLSWSPSEGGRVTIMSRNKIEAGQQVEFLLPGRRPFAYTMPAGGFRDADGRWVEAINNPAHVFSMPCPEPMPENTAIRSRTKRPTLKAE</sequence>
<dbReference type="EMBL" id="RQSP01000029">
    <property type="protein sequence ID" value="KAB5606265.1"/>
    <property type="molecule type" value="Genomic_DNA"/>
</dbReference>
<evidence type="ECO:0000256" key="2">
    <source>
        <dbReference type="ARBA" id="ARBA00022801"/>
    </source>
</evidence>
<feature type="region of interest" description="Disordered" evidence="4">
    <location>
        <begin position="1"/>
        <end position="44"/>
    </location>
</feature>
<dbReference type="Pfam" id="PF01136">
    <property type="entry name" value="Peptidase_U32"/>
    <property type="match status" value="1"/>
</dbReference>
<dbReference type="PANTHER" id="PTHR30217:SF6">
    <property type="entry name" value="TRNA HYDROXYLATION PROTEIN P"/>
    <property type="match status" value="1"/>
</dbReference>
<evidence type="ECO:0000313" key="7">
    <source>
        <dbReference type="Proteomes" id="UP000326336"/>
    </source>
</evidence>
<dbReference type="GO" id="GO:0008233">
    <property type="term" value="F:peptidase activity"/>
    <property type="evidence" value="ECO:0007669"/>
    <property type="project" value="UniProtKB-KW"/>
</dbReference>
<reference evidence="6 7" key="1">
    <citation type="journal article" date="2019" name="Int. J. Syst. Evol. Microbiol.">
        <title>Bifidobacterium jacchi sp. nov., isolated from the faeces of a baby common marmoset (Callithrix jacchus).</title>
        <authorList>
            <person name="Modesto M."/>
            <person name="Watanabe K."/>
            <person name="Arita M."/>
            <person name="Satti M."/>
            <person name="Oki K."/>
            <person name="Sciavilla P."/>
            <person name="Patavino C."/>
            <person name="Camma C."/>
            <person name="Michelini S."/>
            <person name="Sgorbati B."/>
            <person name="Mattarelli P."/>
        </authorList>
    </citation>
    <scope>NUCLEOTIDE SEQUENCE [LARGE SCALE GENOMIC DNA]</scope>
    <source>
        <strain evidence="6 7">MRM 9.3</strain>
    </source>
</reference>
<feature type="compositionally biased region" description="Low complexity" evidence="4">
    <location>
        <begin position="387"/>
        <end position="408"/>
    </location>
</feature>
<feature type="compositionally biased region" description="Basic residues" evidence="4">
    <location>
        <begin position="617"/>
        <end position="627"/>
    </location>
</feature>
<dbReference type="InterPro" id="IPR051454">
    <property type="entry name" value="RNA/ubiquinone_mod_enzymes"/>
</dbReference>
<dbReference type="InterPro" id="IPR032525">
    <property type="entry name" value="Peptidase_U32_C"/>
</dbReference>
<dbReference type="InterPro" id="IPR001539">
    <property type="entry name" value="Peptidase_U32"/>
</dbReference>
<dbReference type="Proteomes" id="UP000326336">
    <property type="component" value="Unassembled WGS sequence"/>
</dbReference>
<dbReference type="Pfam" id="PF16325">
    <property type="entry name" value="Peptidase_U32_C"/>
    <property type="match status" value="1"/>
</dbReference>
<evidence type="ECO:0000256" key="4">
    <source>
        <dbReference type="SAM" id="MobiDB-lite"/>
    </source>
</evidence>
<keyword evidence="1" id="KW-0645">Protease</keyword>
<gene>
    <name evidence="6" type="ORF">EHS19_07950</name>
</gene>
<feature type="region of interest" description="Disordered" evidence="4">
    <location>
        <begin position="377"/>
        <end position="408"/>
    </location>
</feature>
<proteinExistence type="inferred from homology"/>
<evidence type="ECO:0000313" key="6">
    <source>
        <dbReference type="EMBL" id="KAB5606265.1"/>
    </source>
</evidence>
<feature type="compositionally biased region" description="Low complexity" evidence="4">
    <location>
        <begin position="1"/>
        <end position="29"/>
    </location>
</feature>
<dbReference type="GO" id="GO:0006508">
    <property type="term" value="P:proteolysis"/>
    <property type="evidence" value="ECO:0007669"/>
    <property type="project" value="UniProtKB-KW"/>
</dbReference>
<feature type="region of interest" description="Disordered" evidence="4">
    <location>
        <begin position="603"/>
        <end position="627"/>
    </location>
</feature>
<comment type="similarity">
    <text evidence="3">Belongs to the peptidase U32 family.</text>
</comment>
<feature type="domain" description="Peptidase family U32 C-terminal" evidence="5">
    <location>
        <begin position="532"/>
        <end position="616"/>
    </location>
</feature>
<name>A0A5N5RG97_9BIFI</name>
<dbReference type="AlphaFoldDB" id="A0A5N5RG97"/>
<evidence type="ECO:0000259" key="5">
    <source>
        <dbReference type="Pfam" id="PF16325"/>
    </source>
</evidence>
<evidence type="ECO:0000256" key="1">
    <source>
        <dbReference type="ARBA" id="ARBA00022670"/>
    </source>
</evidence>
<dbReference type="OrthoDB" id="9807498at2"/>